<gene>
    <name evidence="2" type="ORF">LCGC14_2345250</name>
</gene>
<comment type="caution">
    <text evidence="2">The sequence shown here is derived from an EMBL/GenBank/DDBJ whole genome shotgun (WGS) entry which is preliminary data.</text>
</comment>
<evidence type="ECO:0000313" key="2">
    <source>
        <dbReference type="EMBL" id="KKL46472.1"/>
    </source>
</evidence>
<feature type="region of interest" description="Disordered" evidence="1">
    <location>
        <begin position="104"/>
        <end position="129"/>
    </location>
</feature>
<dbReference type="AlphaFoldDB" id="A0A0F9F5X8"/>
<reference evidence="2" key="1">
    <citation type="journal article" date="2015" name="Nature">
        <title>Complex archaea that bridge the gap between prokaryotes and eukaryotes.</title>
        <authorList>
            <person name="Spang A."/>
            <person name="Saw J.H."/>
            <person name="Jorgensen S.L."/>
            <person name="Zaremba-Niedzwiedzka K."/>
            <person name="Martijn J."/>
            <person name="Lind A.E."/>
            <person name="van Eijk R."/>
            <person name="Schleper C."/>
            <person name="Guy L."/>
            <person name="Ettema T.J."/>
        </authorList>
    </citation>
    <scope>NUCLEOTIDE SEQUENCE</scope>
</reference>
<organism evidence="2">
    <name type="scientific">marine sediment metagenome</name>
    <dbReference type="NCBI Taxonomy" id="412755"/>
    <lineage>
        <taxon>unclassified sequences</taxon>
        <taxon>metagenomes</taxon>
        <taxon>ecological metagenomes</taxon>
    </lineage>
</organism>
<evidence type="ECO:0000256" key="1">
    <source>
        <dbReference type="SAM" id="MobiDB-lite"/>
    </source>
</evidence>
<dbReference type="EMBL" id="LAZR01034019">
    <property type="protein sequence ID" value="KKL46472.1"/>
    <property type="molecule type" value="Genomic_DNA"/>
</dbReference>
<feature type="non-terminal residue" evidence="2">
    <location>
        <position position="129"/>
    </location>
</feature>
<sequence length="129" mass="14840">MPKETKPLSAEEWPQVLVDFTQGNFEDESPELFEMQKRLDATIRDLQAEAEEKKPESTETERFKDRVINQFVDYLGTVSPDNRYHCRLCDAFWDGALGFNEPTRHRPPCVLSSAPTENKPDEGPCPKQP</sequence>
<accession>A0A0F9F5X8</accession>
<name>A0A0F9F5X8_9ZZZZ</name>
<protein>
    <submittedName>
        <fullName evidence="2">Uncharacterized protein</fullName>
    </submittedName>
</protein>
<proteinExistence type="predicted"/>
<feature type="compositionally biased region" description="Basic and acidic residues" evidence="1">
    <location>
        <begin position="118"/>
        <end position="129"/>
    </location>
</feature>